<dbReference type="OrthoDB" id="9769023at2"/>
<dbReference type="RefSeq" id="WP_115229492.1">
    <property type="nucleotide sequence ID" value="NZ_CAWOLO010000004.1"/>
</dbReference>
<dbReference type="PROSITE" id="PS51257">
    <property type="entry name" value="PROKAR_LIPOPROTEIN"/>
    <property type="match status" value="1"/>
</dbReference>
<dbReference type="EMBL" id="SMBT01000004">
    <property type="protein sequence ID" value="TCU87952.1"/>
    <property type="molecule type" value="Genomic_DNA"/>
</dbReference>
<evidence type="ECO:0000313" key="6">
    <source>
        <dbReference type="Proteomes" id="UP000295794"/>
    </source>
</evidence>
<reference evidence="4 6" key="2">
    <citation type="submission" date="2019-03" db="EMBL/GenBank/DDBJ databases">
        <title>Genomic Encyclopedia of Type Strains, Phase IV (KMG-IV): sequencing the most valuable type-strain genomes for metagenomic binning, comparative biology and taxonomic classification.</title>
        <authorList>
            <person name="Goeker M."/>
        </authorList>
    </citation>
    <scope>NUCLEOTIDE SEQUENCE [LARGE SCALE GENOMIC DNA]</scope>
    <source>
        <strain evidence="4 6">DSM 3764</strain>
    </source>
</reference>
<organism evidence="3 5">
    <name type="scientific">Iodobacter fluviatilis</name>
    <dbReference type="NCBI Taxonomy" id="537"/>
    <lineage>
        <taxon>Bacteria</taxon>
        <taxon>Pseudomonadati</taxon>
        <taxon>Pseudomonadota</taxon>
        <taxon>Betaproteobacteria</taxon>
        <taxon>Neisseriales</taxon>
        <taxon>Chitinibacteraceae</taxon>
        <taxon>Iodobacter</taxon>
    </lineage>
</organism>
<keyword evidence="6" id="KW-1185">Reference proteome</keyword>
<sequence>MKLKRCASLILVLALSACGSMRQYQAESQGAIDFVRAGKPDSALAVLESNNSDKDLLYYLEKGQLLQLKSDWPSSTGAWLKADAKIQDWEDAAKNSPDKLMGEVGSFLINDKTRRYDGYDYEKVLLSTLLAMNHAAAGDWGNARVEVKKTHEREAIIAEYRSRAYEKDEAEAKSRGVKTTFKDLKGYPTETLDDPEVLALKNSYQNAFSHYLAAFVYESLGEKSLAAPGYRKAIELQPNTKILEDGLSQLDSKTSKRGMSEVLFVVSSGLAPARKSVTVPLPIYRVGLTAMSFPVIRSGNDFAPSQLKLDGRFLPVSTITSIDAMSRRALRDDMPGIILRSTIRAVTKGVAQKQLNDRDNNASAIASLVLGLVSVMTEQADERTWSTLPAQIAIVRATLPQGMHKVLVPTLQGQEAFDFKVSSPYQIVPIRVMGNQVYLGKTDLSSVVLDTVVTESTDAMIQPAKPKKVKK</sequence>
<protein>
    <submittedName>
        <fullName evidence="3">Uncharacterized protein conserved in bacteria</fullName>
    </submittedName>
</protein>
<keyword evidence="2" id="KW-0732">Signal</keyword>
<reference evidence="3 5" key="1">
    <citation type="submission" date="2018-06" db="EMBL/GenBank/DDBJ databases">
        <authorList>
            <consortium name="Pathogen Informatics"/>
            <person name="Doyle S."/>
        </authorList>
    </citation>
    <scope>NUCLEOTIDE SEQUENCE [LARGE SCALE GENOMIC DNA]</scope>
    <source>
        <strain evidence="3 5">NCTC11159</strain>
    </source>
</reference>
<dbReference type="AlphaFoldDB" id="A0A377SWU7"/>
<evidence type="ECO:0000313" key="4">
    <source>
        <dbReference type="EMBL" id="TCU87952.1"/>
    </source>
</evidence>
<feature type="chain" id="PRO_5016928280" evidence="2">
    <location>
        <begin position="27"/>
        <end position="471"/>
    </location>
</feature>
<proteinExistence type="predicted"/>
<name>A0A377SWU7_9NEIS</name>
<dbReference type="PROSITE" id="PS50005">
    <property type="entry name" value="TPR"/>
    <property type="match status" value="1"/>
</dbReference>
<dbReference type="Proteomes" id="UP000255108">
    <property type="component" value="Unassembled WGS sequence"/>
</dbReference>
<evidence type="ECO:0000313" key="5">
    <source>
        <dbReference type="Proteomes" id="UP000255108"/>
    </source>
</evidence>
<evidence type="ECO:0000256" key="1">
    <source>
        <dbReference type="PROSITE-ProRule" id="PRU00339"/>
    </source>
</evidence>
<evidence type="ECO:0000256" key="2">
    <source>
        <dbReference type="SAM" id="SignalP"/>
    </source>
</evidence>
<keyword evidence="1" id="KW-0802">TPR repeat</keyword>
<dbReference type="Proteomes" id="UP000295794">
    <property type="component" value="Unassembled WGS sequence"/>
</dbReference>
<feature type="repeat" description="TPR" evidence="1">
    <location>
        <begin position="207"/>
        <end position="240"/>
    </location>
</feature>
<dbReference type="EMBL" id="UGHR01000004">
    <property type="protein sequence ID" value="STR45453.1"/>
    <property type="molecule type" value="Genomic_DNA"/>
</dbReference>
<evidence type="ECO:0000313" key="3">
    <source>
        <dbReference type="EMBL" id="STR45453.1"/>
    </source>
</evidence>
<gene>
    <name evidence="4" type="ORF">EV682_104119</name>
    <name evidence="3" type="ORF">NCTC11159_04025</name>
</gene>
<dbReference type="InterPro" id="IPR019734">
    <property type="entry name" value="TPR_rpt"/>
</dbReference>
<feature type="signal peptide" evidence="2">
    <location>
        <begin position="1"/>
        <end position="26"/>
    </location>
</feature>
<accession>A0A377SWU7</accession>